<dbReference type="AlphaFoldDB" id="A0AAV6K2X1"/>
<accession>A0AAV6K2X1</accession>
<evidence type="ECO:0008006" key="3">
    <source>
        <dbReference type="Google" id="ProtNLM"/>
    </source>
</evidence>
<dbReference type="PANTHER" id="PTHR46932">
    <property type="entry name" value="HEAVY METAL-ASSOCIATED ISOPRENYLATED PLANT PROTEIN 47"/>
    <property type="match status" value="1"/>
</dbReference>
<dbReference type="Gene3D" id="3.30.70.100">
    <property type="match status" value="1"/>
</dbReference>
<dbReference type="PANTHER" id="PTHR46932:SF12">
    <property type="entry name" value="HEAVY METAL-ASSOCIATED ISOPRENYLATED PLANT PROTEIN 47"/>
    <property type="match status" value="1"/>
</dbReference>
<dbReference type="EMBL" id="JACTNZ010000006">
    <property type="protein sequence ID" value="KAG5546761.1"/>
    <property type="molecule type" value="Genomic_DNA"/>
</dbReference>
<protein>
    <recommendedName>
        <fullName evidence="3">HMA domain-containing protein</fullName>
    </recommendedName>
</protein>
<organism evidence="1 2">
    <name type="scientific">Rhododendron griersonianum</name>
    <dbReference type="NCBI Taxonomy" id="479676"/>
    <lineage>
        <taxon>Eukaryota</taxon>
        <taxon>Viridiplantae</taxon>
        <taxon>Streptophyta</taxon>
        <taxon>Embryophyta</taxon>
        <taxon>Tracheophyta</taxon>
        <taxon>Spermatophyta</taxon>
        <taxon>Magnoliopsida</taxon>
        <taxon>eudicotyledons</taxon>
        <taxon>Gunneridae</taxon>
        <taxon>Pentapetalae</taxon>
        <taxon>asterids</taxon>
        <taxon>Ericales</taxon>
        <taxon>Ericaceae</taxon>
        <taxon>Ericoideae</taxon>
        <taxon>Rhodoreae</taxon>
        <taxon>Rhododendron</taxon>
    </lineage>
</organism>
<keyword evidence="2" id="KW-1185">Reference proteome</keyword>
<comment type="caution">
    <text evidence="1">The sequence shown here is derived from an EMBL/GenBank/DDBJ whole genome shotgun (WGS) entry which is preliminary data.</text>
</comment>
<gene>
    <name evidence="1" type="ORF">RHGRI_018815</name>
</gene>
<evidence type="ECO:0000313" key="1">
    <source>
        <dbReference type="EMBL" id="KAG5546761.1"/>
    </source>
</evidence>
<proteinExistence type="predicted"/>
<evidence type="ECO:0000313" key="2">
    <source>
        <dbReference type="Proteomes" id="UP000823749"/>
    </source>
</evidence>
<reference evidence="1 2" key="1">
    <citation type="submission" date="2020-08" db="EMBL/GenBank/DDBJ databases">
        <title>Plant Genome Project.</title>
        <authorList>
            <person name="Zhang R.-G."/>
        </authorList>
    </citation>
    <scope>NUCLEOTIDE SEQUENCE [LARGE SCALE GENOMIC DNA]</scope>
    <source>
        <strain evidence="1">WSP0</strain>
        <tissue evidence="1">Leaf</tissue>
    </source>
</reference>
<name>A0AAV6K2X1_9ERIC</name>
<dbReference type="Proteomes" id="UP000823749">
    <property type="component" value="Chromosome 6"/>
</dbReference>
<sequence length="104" mass="11605">MKKIVIKVELSSHKLKAKAMEIASVADGVTSIAVGEGKDQVVVIGDVDPVKLTSSIRKKVSRNATLILVEEVKPKDDKKPQDLLSVPLPYPYQYYPPLAYTYYW</sequence>
<dbReference type="InterPro" id="IPR042885">
    <property type="entry name" value="HIPP47/16"/>
</dbReference>